<proteinExistence type="predicted"/>
<accession>A0A127KAP8</accession>
<gene>
    <name evidence="2" type="ORF">AC731_006015</name>
</gene>
<dbReference type="STRING" id="1134435.AC731_006015"/>
<dbReference type="EMBL" id="CP014646">
    <property type="protein sequence ID" value="AMO39022.1"/>
    <property type="molecule type" value="Genomic_DNA"/>
</dbReference>
<sequence length="277" mass="30049">MATEFLAFLGSVGLTPVKASIHFPDDKIVRYRSERDGPGKLNAAAVLHTGTRVPFGVAWHWHDWERRYYWQATSNEAMTPAERAELQRQLHAMNKAREEDAARVRAEAAARALKLWSGAKPATDDHPYLRAKGVHAYGLRALRDQLMVPARDADGRLHTLQFIGPDGSKRFLTGGRIAGCYYAIGRPDDALLLAEGYATAATLHQATGRAVAVCFNCGNLIAVARSLRAKFPRLRFVVCADNDAGTPGNPGLKAAHEAARAIGAGVAFPSFEGVAHV</sequence>
<dbReference type="SMART" id="SM00493">
    <property type="entry name" value="TOPRIM"/>
    <property type="match status" value="1"/>
</dbReference>
<dbReference type="InterPro" id="IPR034154">
    <property type="entry name" value="TOPRIM_DnaG/twinkle"/>
</dbReference>
<evidence type="ECO:0000313" key="3">
    <source>
        <dbReference type="Proteomes" id="UP000036902"/>
    </source>
</evidence>
<name>A0A127KAP8_9RHOO</name>
<reference evidence="3" key="1">
    <citation type="submission" date="2016-03" db="EMBL/GenBank/DDBJ databases">
        <authorList>
            <person name="Ma C."/>
            <person name="Zhou S."/>
            <person name="Yang G."/>
        </authorList>
    </citation>
    <scope>NUCLEOTIDE SEQUENCE [LARGE SCALE GENOMIC DNA]</scope>
    <source>
        <strain evidence="3">SgZ-1</strain>
    </source>
</reference>
<dbReference type="InterPro" id="IPR006171">
    <property type="entry name" value="TOPRIM_dom"/>
</dbReference>
<feature type="domain" description="Toprim" evidence="1">
    <location>
        <begin position="189"/>
        <end position="267"/>
    </location>
</feature>
<dbReference type="AlphaFoldDB" id="A0A127KAP8"/>
<organism evidence="2 3">
    <name type="scientific">Thauera humireducens</name>
    <dbReference type="NCBI Taxonomy" id="1134435"/>
    <lineage>
        <taxon>Bacteria</taxon>
        <taxon>Pseudomonadati</taxon>
        <taxon>Pseudomonadota</taxon>
        <taxon>Betaproteobacteria</taxon>
        <taxon>Rhodocyclales</taxon>
        <taxon>Zoogloeaceae</taxon>
        <taxon>Thauera</taxon>
    </lineage>
</organism>
<evidence type="ECO:0000313" key="2">
    <source>
        <dbReference type="EMBL" id="AMO39022.1"/>
    </source>
</evidence>
<evidence type="ECO:0000259" key="1">
    <source>
        <dbReference type="SMART" id="SM00493"/>
    </source>
</evidence>
<dbReference type="CDD" id="cd01029">
    <property type="entry name" value="TOPRIM_primases"/>
    <property type="match status" value="1"/>
</dbReference>
<dbReference type="Proteomes" id="UP000036902">
    <property type="component" value="Chromosome"/>
</dbReference>
<protein>
    <recommendedName>
        <fullName evidence="1">Toprim domain-containing protein</fullName>
    </recommendedName>
</protein>
<dbReference type="KEGG" id="thu:AC731_006015"/>
<keyword evidence="3" id="KW-1185">Reference proteome</keyword>
<dbReference type="Pfam" id="PF13362">
    <property type="entry name" value="Toprim_3"/>
    <property type="match status" value="1"/>
</dbReference>